<dbReference type="Pfam" id="PF00076">
    <property type="entry name" value="RRM_1"/>
    <property type="match status" value="3"/>
</dbReference>
<dbReference type="InterPro" id="IPR012677">
    <property type="entry name" value="Nucleotide-bd_a/b_plait_sf"/>
</dbReference>
<dbReference type="OrthoDB" id="19742at2759"/>
<dbReference type="Proteomes" id="UP000011083">
    <property type="component" value="Unassembled WGS sequence"/>
</dbReference>
<dbReference type="PROSITE" id="PS50102">
    <property type="entry name" value="RRM"/>
    <property type="match status" value="3"/>
</dbReference>
<reference evidence="5 6" key="1">
    <citation type="journal article" date="2013" name="Genome Biol.">
        <title>Genome of Acanthamoeba castellanii highlights extensive lateral gene transfer and early evolution of tyrosine kinase signaling.</title>
        <authorList>
            <person name="Clarke M."/>
            <person name="Lohan A.J."/>
            <person name="Liu B."/>
            <person name="Lagkouvardos I."/>
            <person name="Roy S."/>
            <person name="Zafar N."/>
            <person name="Bertelli C."/>
            <person name="Schilde C."/>
            <person name="Kianianmomeni A."/>
            <person name="Burglin T.R."/>
            <person name="Frech C."/>
            <person name="Turcotte B."/>
            <person name="Kopec K.O."/>
            <person name="Synnott J.M."/>
            <person name="Choo C."/>
            <person name="Paponov I."/>
            <person name="Finkler A."/>
            <person name="Soon Heng Tan C."/>
            <person name="Hutchins A.P."/>
            <person name="Weinmeier T."/>
            <person name="Rattei T."/>
            <person name="Chu J.S."/>
            <person name="Gimenez G."/>
            <person name="Irimia M."/>
            <person name="Rigden D.J."/>
            <person name="Fitzpatrick D.A."/>
            <person name="Lorenzo-Morales J."/>
            <person name="Bateman A."/>
            <person name="Chiu C.H."/>
            <person name="Tang P."/>
            <person name="Hegemann P."/>
            <person name="Fromm H."/>
            <person name="Raoult D."/>
            <person name="Greub G."/>
            <person name="Miranda-Saavedra D."/>
            <person name="Chen N."/>
            <person name="Nash P."/>
            <person name="Ginger M.L."/>
            <person name="Horn M."/>
            <person name="Schaap P."/>
            <person name="Caler L."/>
            <person name="Loftus B."/>
        </authorList>
    </citation>
    <scope>NUCLEOTIDE SEQUENCE [LARGE SCALE GENOMIC DNA]</scope>
    <source>
        <strain evidence="5 6">Neff</strain>
    </source>
</reference>
<feature type="domain" description="RRM" evidence="4">
    <location>
        <begin position="220"/>
        <end position="303"/>
    </location>
</feature>
<dbReference type="EMBL" id="KB007901">
    <property type="protein sequence ID" value="ELR21644.1"/>
    <property type="molecule type" value="Genomic_DNA"/>
</dbReference>
<keyword evidence="1 2" id="KW-0694">RNA-binding</keyword>
<dbReference type="GO" id="GO:0003723">
    <property type="term" value="F:RNA binding"/>
    <property type="evidence" value="ECO:0007669"/>
    <property type="project" value="UniProtKB-UniRule"/>
</dbReference>
<accession>L8H825</accession>
<organism evidence="5 6">
    <name type="scientific">Acanthamoeba castellanii (strain ATCC 30010 / Neff)</name>
    <dbReference type="NCBI Taxonomy" id="1257118"/>
    <lineage>
        <taxon>Eukaryota</taxon>
        <taxon>Amoebozoa</taxon>
        <taxon>Discosea</taxon>
        <taxon>Longamoebia</taxon>
        <taxon>Centramoebida</taxon>
        <taxon>Acanthamoebidae</taxon>
        <taxon>Acanthamoeba</taxon>
    </lineage>
</organism>
<dbReference type="GeneID" id="14922551"/>
<keyword evidence="6" id="KW-1185">Reference proteome</keyword>
<evidence type="ECO:0000256" key="1">
    <source>
        <dbReference type="ARBA" id="ARBA00022884"/>
    </source>
</evidence>
<feature type="region of interest" description="Disordered" evidence="3">
    <location>
        <begin position="31"/>
        <end position="53"/>
    </location>
</feature>
<dbReference type="STRING" id="1257118.L8H825"/>
<feature type="region of interest" description="Disordered" evidence="3">
    <location>
        <begin position="394"/>
        <end position="417"/>
    </location>
</feature>
<dbReference type="VEuPathDB" id="AmoebaDB:ACA1_230190"/>
<dbReference type="InterPro" id="IPR052462">
    <property type="entry name" value="SLIRP/GR-RBP-like"/>
</dbReference>
<evidence type="ECO:0000256" key="2">
    <source>
        <dbReference type="PROSITE-ProRule" id="PRU00176"/>
    </source>
</evidence>
<feature type="domain" description="RRM" evidence="4">
    <location>
        <begin position="63"/>
        <end position="140"/>
    </location>
</feature>
<evidence type="ECO:0000313" key="6">
    <source>
        <dbReference type="Proteomes" id="UP000011083"/>
    </source>
</evidence>
<dbReference type="PANTHER" id="PTHR48027">
    <property type="entry name" value="HETEROGENEOUS NUCLEAR RIBONUCLEOPROTEIN 87F-RELATED"/>
    <property type="match status" value="1"/>
</dbReference>
<evidence type="ECO:0000256" key="3">
    <source>
        <dbReference type="SAM" id="MobiDB-lite"/>
    </source>
</evidence>
<dbReference type="InterPro" id="IPR000504">
    <property type="entry name" value="RRM_dom"/>
</dbReference>
<name>L8H825_ACACF</name>
<dbReference type="SUPFAM" id="SSF54928">
    <property type="entry name" value="RNA-binding domain, RBD"/>
    <property type="match status" value="3"/>
</dbReference>
<dbReference type="KEGG" id="acan:ACA1_230190"/>
<dbReference type="CDD" id="cd00590">
    <property type="entry name" value="RRM_SF"/>
    <property type="match status" value="1"/>
</dbReference>
<dbReference type="Gene3D" id="3.30.70.330">
    <property type="match status" value="3"/>
</dbReference>
<feature type="compositionally biased region" description="Basic and acidic residues" evidence="3">
    <location>
        <begin position="31"/>
        <end position="41"/>
    </location>
</feature>
<evidence type="ECO:0000313" key="5">
    <source>
        <dbReference type="EMBL" id="ELR21644.1"/>
    </source>
</evidence>
<proteinExistence type="predicted"/>
<gene>
    <name evidence="5" type="ORF">ACA1_230190</name>
</gene>
<sequence length="417" mass="46479">MADNSSILSGDEENALSNAFNSAVSLSHDGEGVHHYHHGGEGDLSSGSLDSLPEAGEFEDDERCLFIGDLARGLNEDQLREAFDPFGVISVEIKRDRVTNYSLGYGFVLLKSREDAGAAKKAMHRQVVGGRAIRIGWAQKNTNLFIGDLDPSITSAQLREVFRQFGPIYEEETFVKNRNYGFVRFRHRKHAEMAKREMNNKVLGARAIRIGWGDANYQRHCVHIQFEPAESEALTESEVIAKFEEFGTVMSVNLPRNQGQLRGFGFIYYDDTDAGENSAARAITTLNNSPICGVRIQCNYGKKPSNKKKKQQQQQQQKAPGRPRGGMQGMGMGIGGGRGGRQQALFPVQVMMPVGPQGAWQPVQYMMTAQQELQQHMIQPAQGPDGRQYWPQAAYQQRPGPRRTQAYAYQPKGHLTN</sequence>
<feature type="compositionally biased region" description="Gly residues" evidence="3">
    <location>
        <begin position="323"/>
        <end position="335"/>
    </location>
</feature>
<evidence type="ECO:0000259" key="4">
    <source>
        <dbReference type="PROSITE" id="PS50102"/>
    </source>
</evidence>
<dbReference type="RefSeq" id="XP_004346589.1">
    <property type="nucleotide sequence ID" value="XM_004346539.1"/>
</dbReference>
<feature type="region of interest" description="Disordered" evidence="3">
    <location>
        <begin position="302"/>
        <end position="335"/>
    </location>
</feature>
<dbReference type="SMART" id="SM00360">
    <property type="entry name" value="RRM"/>
    <property type="match status" value="3"/>
</dbReference>
<dbReference type="InterPro" id="IPR035979">
    <property type="entry name" value="RBD_domain_sf"/>
</dbReference>
<dbReference type="AlphaFoldDB" id="L8H825"/>
<feature type="compositionally biased region" description="Low complexity" evidence="3">
    <location>
        <begin position="43"/>
        <end position="52"/>
    </location>
</feature>
<protein>
    <submittedName>
        <fullName evidence="5">RNA recognition motif domain containing protein</fullName>
    </submittedName>
</protein>
<feature type="domain" description="RRM" evidence="4">
    <location>
        <begin position="142"/>
        <end position="215"/>
    </location>
</feature>